<dbReference type="InterPro" id="IPR058205">
    <property type="entry name" value="D-LDH-like"/>
</dbReference>
<evidence type="ECO:0000256" key="5">
    <source>
        <dbReference type="SAM" id="MobiDB-lite"/>
    </source>
</evidence>
<proteinExistence type="inferred from homology"/>
<feature type="region of interest" description="Disordered" evidence="5">
    <location>
        <begin position="1"/>
        <end position="23"/>
    </location>
</feature>
<dbReference type="PROSITE" id="PS00670">
    <property type="entry name" value="D_2_HYDROXYACID_DH_2"/>
    <property type="match status" value="1"/>
</dbReference>
<dbReference type="Gene3D" id="3.40.50.720">
    <property type="entry name" value="NAD(P)-binding Rossmann-like Domain"/>
    <property type="match status" value="3"/>
</dbReference>
<dbReference type="InterPro" id="IPR029753">
    <property type="entry name" value="D-isomer_DH_CS"/>
</dbReference>
<dbReference type="SUPFAM" id="SSF51735">
    <property type="entry name" value="NAD(P)-binding Rossmann-fold domains"/>
    <property type="match status" value="1"/>
</dbReference>
<dbReference type="PROSITE" id="PS00671">
    <property type="entry name" value="D_2_HYDROXYACID_DH_3"/>
    <property type="match status" value="1"/>
</dbReference>
<evidence type="ECO:0000256" key="1">
    <source>
        <dbReference type="ARBA" id="ARBA00005854"/>
    </source>
</evidence>
<dbReference type="Pfam" id="PF00389">
    <property type="entry name" value="2-Hacid_dh"/>
    <property type="match status" value="1"/>
</dbReference>
<evidence type="ECO:0000313" key="8">
    <source>
        <dbReference type="EMBL" id="PNH07943.1"/>
    </source>
</evidence>
<dbReference type="Pfam" id="PF02826">
    <property type="entry name" value="2-Hacid_dh_C"/>
    <property type="match status" value="1"/>
</dbReference>
<dbReference type="GO" id="GO:0016616">
    <property type="term" value="F:oxidoreductase activity, acting on the CH-OH group of donors, NAD or NADP as acceptor"/>
    <property type="evidence" value="ECO:0007669"/>
    <property type="project" value="InterPro"/>
</dbReference>
<comment type="similarity">
    <text evidence="1 4">Belongs to the D-isomer specific 2-hydroxyacid dehydrogenase family.</text>
</comment>
<dbReference type="GO" id="GO:0051287">
    <property type="term" value="F:NAD binding"/>
    <property type="evidence" value="ECO:0007669"/>
    <property type="project" value="InterPro"/>
</dbReference>
<name>A0A2J8A618_9CHLO</name>
<evidence type="ECO:0000259" key="7">
    <source>
        <dbReference type="Pfam" id="PF02826"/>
    </source>
</evidence>
<dbReference type="EMBL" id="PGGS01000153">
    <property type="protein sequence ID" value="PNH07943.1"/>
    <property type="molecule type" value="Genomic_DNA"/>
</dbReference>
<keyword evidence="9" id="KW-1185">Reference proteome</keyword>
<keyword evidence="2 4" id="KW-0560">Oxidoreductase</keyword>
<dbReference type="InterPro" id="IPR036291">
    <property type="entry name" value="NAD(P)-bd_dom_sf"/>
</dbReference>
<keyword evidence="3" id="KW-0520">NAD</keyword>
<sequence length="414" mass="44871">PHARVGDVSTQSLSPAASGRSLSSISGSFSLEVTEEEASSVAATHVACFSTAQYVKDFFSAPLLRYFPASEMIEAPLDKETAKLAAGFDAVVVFVNDFVSAEDFFSAPLLRYFPASEMIEAPLDKETAKLAAGFDAVVVFVNDFVSAEVVKVLAKGGVRLIALRCAGYDRVDLAECAKHGIRVVRVPSYSPESVAEHAVALIFALNRHLHEAHLRTRMGNYSLSGLVGVELKRKGIGCKVIAHDVRPNPTVEGMGIPYVSLDEMLPQCDVISLHCPLLPSTRYIINSESISRMKPGVMVINVSRGGLIDSDALFDALEAGQIGSLGLDVYENEDSLFFVDHTMYETQQRMSKWDRKFKTLLSYPQVLVTPHSAFLTKEALTAIAATTCQNIADFVLDRPLVNEVKAPVAAKVPA</sequence>
<feature type="domain" description="D-isomer specific 2-hydroxyacid dehydrogenase catalytic" evidence="6">
    <location>
        <begin position="117"/>
        <end position="404"/>
    </location>
</feature>
<organism evidence="8 9">
    <name type="scientific">Tetrabaena socialis</name>
    <dbReference type="NCBI Taxonomy" id="47790"/>
    <lineage>
        <taxon>Eukaryota</taxon>
        <taxon>Viridiplantae</taxon>
        <taxon>Chlorophyta</taxon>
        <taxon>core chlorophytes</taxon>
        <taxon>Chlorophyceae</taxon>
        <taxon>CS clade</taxon>
        <taxon>Chlamydomonadales</taxon>
        <taxon>Tetrabaenaceae</taxon>
        <taxon>Tetrabaena</taxon>
    </lineage>
</organism>
<dbReference type="CDD" id="cd12183">
    <property type="entry name" value="LDH_like_2"/>
    <property type="match status" value="1"/>
</dbReference>
<dbReference type="SUPFAM" id="SSF52283">
    <property type="entry name" value="Formate/glycerate dehydrogenase catalytic domain-like"/>
    <property type="match status" value="1"/>
</dbReference>
<gene>
    <name evidence="8" type="ORF">TSOC_005564</name>
</gene>
<dbReference type="PANTHER" id="PTHR43026:SF1">
    <property type="entry name" value="2-HYDROXYACID DEHYDROGENASE HOMOLOG 1-RELATED"/>
    <property type="match status" value="1"/>
</dbReference>
<dbReference type="InterPro" id="IPR006139">
    <property type="entry name" value="D-isomer_2_OHA_DH_cat_dom"/>
</dbReference>
<feature type="non-terminal residue" evidence="8">
    <location>
        <position position="1"/>
    </location>
</feature>
<dbReference type="PANTHER" id="PTHR43026">
    <property type="entry name" value="2-HYDROXYACID DEHYDROGENASE HOMOLOG 1-RELATED"/>
    <property type="match status" value="1"/>
</dbReference>
<evidence type="ECO:0000259" key="6">
    <source>
        <dbReference type="Pfam" id="PF00389"/>
    </source>
</evidence>
<evidence type="ECO:0000256" key="2">
    <source>
        <dbReference type="ARBA" id="ARBA00023002"/>
    </source>
</evidence>
<reference evidence="8 9" key="1">
    <citation type="journal article" date="2017" name="Mol. Biol. Evol.">
        <title>The 4-celled Tetrabaena socialis nuclear genome reveals the essential components for genetic control of cell number at the origin of multicellularity in the volvocine lineage.</title>
        <authorList>
            <person name="Featherston J."/>
            <person name="Arakaki Y."/>
            <person name="Hanschen E.R."/>
            <person name="Ferris P.J."/>
            <person name="Michod R.E."/>
            <person name="Olson B.J.S.C."/>
            <person name="Nozaki H."/>
            <person name="Durand P.M."/>
        </authorList>
    </citation>
    <scope>NUCLEOTIDE SEQUENCE [LARGE SCALE GENOMIC DNA]</scope>
    <source>
        <strain evidence="8 9">NIES-571</strain>
    </source>
</reference>
<protein>
    <submittedName>
        <fullName evidence="8">2-hydroxyacid dehydrogenase 1</fullName>
    </submittedName>
</protein>
<dbReference type="InterPro" id="IPR006140">
    <property type="entry name" value="D-isomer_DH_NAD-bd"/>
</dbReference>
<dbReference type="OrthoDB" id="298012at2759"/>
<evidence type="ECO:0000256" key="3">
    <source>
        <dbReference type="ARBA" id="ARBA00023027"/>
    </source>
</evidence>
<evidence type="ECO:0000256" key="4">
    <source>
        <dbReference type="RuleBase" id="RU003719"/>
    </source>
</evidence>
<accession>A0A2J8A618</accession>
<dbReference type="AlphaFoldDB" id="A0A2J8A618"/>
<dbReference type="Proteomes" id="UP000236333">
    <property type="component" value="Unassembled WGS sequence"/>
</dbReference>
<evidence type="ECO:0000313" key="9">
    <source>
        <dbReference type="Proteomes" id="UP000236333"/>
    </source>
</evidence>
<feature type="domain" description="D-isomer specific 2-hydroxyacid dehydrogenase NAD-binding" evidence="7">
    <location>
        <begin position="233"/>
        <end position="373"/>
    </location>
</feature>
<feature type="compositionally biased region" description="Low complexity" evidence="5">
    <location>
        <begin position="12"/>
        <end position="23"/>
    </location>
</feature>
<comment type="caution">
    <text evidence="8">The sequence shown here is derived from an EMBL/GenBank/DDBJ whole genome shotgun (WGS) entry which is preliminary data.</text>
</comment>